<dbReference type="InterPro" id="IPR010982">
    <property type="entry name" value="Lambda_DNA-bd_dom_sf"/>
</dbReference>
<evidence type="ECO:0000313" key="3">
    <source>
        <dbReference type="Proteomes" id="UP000464186"/>
    </source>
</evidence>
<dbReference type="SUPFAM" id="SSF47413">
    <property type="entry name" value="lambda repressor-like DNA-binding domains"/>
    <property type="match status" value="1"/>
</dbReference>
<dbReference type="KEGG" id="psey:GU243_09265"/>
<proteinExistence type="predicted"/>
<keyword evidence="3" id="KW-1185">Reference proteome</keyword>
<organism evidence="2 3">
    <name type="scientific">Pseudarthrobacter psychrotolerans</name>
    <dbReference type="NCBI Taxonomy" id="2697569"/>
    <lineage>
        <taxon>Bacteria</taxon>
        <taxon>Bacillati</taxon>
        <taxon>Actinomycetota</taxon>
        <taxon>Actinomycetes</taxon>
        <taxon>Micrococcales</taxon>
        <taxon>Micrococcaceae</taxon>
        <taxon>Pseudarthrobacter</taxon>
    </lineage>
</organism>
<evidence type="ECO:0000259" key="1">
    <source>
        <dbReference type="PROSITE" id="PS50943"/>
    </source>
</evidence>
<dbReference type="AlphaFoldDB" id="A0A6P1NN54"/>
<evidence type="ECO:0000313" key="2">
    <source>
        <dbReference type="EMBL" id="QHK19890.1"/>
    </source>
</evidence>
<sequence>MHGVMKSVADLGLMVYGIRQRSGLSQRELASRLGVSQRYLSELETGKPKVLNDQFFAVLEKLGIELTFREGADRG</sequence>
<feature type="domain" description="HTH cro/C1-type" evidence="1">
    <location>
        <begin position="18"/>
        <end position="69"/>
    </location>
</feature>
<dbReference type="SMART" id="SM00530">
    <property type="entry name" value="HTH_XRE"/>
    <property type="match status" value="1"/>
</dbReference>
<gene>
    <name evidence="2" type="ORF">GU243_09265</name>
</gene>
<dbReference type="Gene3D" id="1.10.260.40">
    <property type="entry name" value="lambda repressor-like DNA-binding domains"/>
    <property type="match status" value="1"/>
</dbReference>
<dbReference type="Proteomes" id="UP000464186">
    <property type="component" value="Chromosome"/>
</dbReference>
<dbReference type="InterPro" id="IPR001387">
    <property type="entry name" value="Cro/C1-type_HTH"/>
</dbReference>
<protein>
    <submittedName>
        <fullName evidence="2">Helix-turn-helix domain-containing protein</fullName>
    </submittedName>
</protein>
<dbReference type="GO" id="GO:0003677">
    <property type="term" value="F:DNA binding"/>
    <property type="evidence" value="ECO:0007669"/>
    <property type="project" value="InterPro"/>
</dbReference>
<accession>A0A6P1NN54</accession>
<dbReference type="EMBL" id="CP047898">
    <property type="protein sequence ID" value="QHK19890.1"/>
    <property type="molecule type" value="Genomic_DNA"/>
</dbReference>
<reference evidence="2 3" key="1">
    <citation type="submission" date="2020-01" db="EMBL/GenBank/DDBJ databases">
        <title>Pseudarthrobacter psychrotolerans sp. nov., isolated from antarctic soil.</title>
        <authorList>
            <person name="Shin Y."/>
            <person name="Park W."/>
        </authorList>
    </citation>
    <scope>NUCLEOTIDE SEQUENCE [LARGE SCALE GENOMIC DNA]</scope>
    <source>
        <strain evidence="2 3">YJ56</strain>
    </source>
</reference>
<dbReference type="CDD" id="cd00093">
    <property type="entry name" value="HTH_XRE"/>
    <property type="match status" value="1"/>
</dbReference>
<name>A0A6P1NN54_9MICC</name>
<dbReference type="Pfam" id="PF01381">
    <property type="entry name" value="HTH_3"/>
    <property type="match status" value="1"/>
</dbReference>
<dbReference type="PROSITE" id="PS50943">
    <property type="entry name" value="HTH_CROC1"/>
    <property type="match status" value="1"/>
</dbReference>